<sequence length="157" mass="18112">MNKMIDLINVLRTTKNDNLRTELMVRVATYGLWKAVKNIHDGNTSTIPKDVATQKQILVWLENHLNPNRKDGKMKMNTVQEFKEFVQSFDENNDGKISREELQKALNELGIPLAGLEAWYAVATTDKDSTGFIDNDKEWNQLLKHADQHWAIFNRGN</sequence>
<dbReference type="Pfam" id="PF00036">
    <property type="entry name" value="EF-hand_1"/>
    <property type="match status" value="1"/>
</dbReference>
<organism evidence="3 4">
    <name type="scientific">Coptis chinensis</name>
    <dbReference type="NCBI Taxonomy" id="261450"/>
    <lineage>
        <taxon>Eukaryota</taxon>
        <taxon>Viridiplantae</taxon>
        <taxon>Streptophyta</taxon>
        <taxon>Embryophyta</taxon>
        <taxon>Tracheophyta</taxon>
        <taxon>Spermatophyta</taxon>
        <taxon>Magnoliopsida</taxon>
        <taxon>Ranunculales</taxon>
        <taxon>Ranunculaceae</taxon>
        <taxon>Coptidoideae</taxon>
        <taxon>Coptis</taxon>
    </lineage>
</organism>
<dbReference type="PROSITE" id="PS50222">
    <property type="entry name" value="EF_HAND_2"/>
    <property type="match status" value="1"/>
</dbReference>
<dbReference type="SUPFAM" id="SSF47473">
    <property type="entry name" value="EF-hand"/>
    <property type="match status" value="1"/>
</dbReference>
<dbReference type="OrthoDB" id="26525at2759"/>
<dbReference type="CDD" id="cd00051">
    <property type="entry name" value="EFh"/>
    <property type="match status" value="1"/>
</dbReference>
<dbReference type="Gene3D" id="1.10.238.10">
    <property type="entry name" value="EF-hand"/>
    <property type="match status" value="1"/>
</dbReference>
<reference evidence="3 4" key="1">
    <citation type="submission" date="2020-10" db="EMBL/GenBank/DDBJ databases">
        <title>The Coptis chinensis genome and diversification of protoberbering-type alkaloids.</title>
        <authorList>
            <person name="Wang B."/>
            <person name="Shu S."/>
            <person name="Song C."/>
            <person name="Liu Y."/>
        </authorList>
    </citation>
    <scope>NUCLEOTIDE SEQUENCE [LARGE SCALE GENOMIC DNA]</scope>
    <source>
        <strain evidence="3">HL-2020</strain>
        <tissue evidence="3">Leaf</tissue>
    </source>
</reference>
<dbReference type="GO" id="GO:0005509">
    <property type="term" value="F:calcium ion binding"/>
    <property type="evidence" value="ECO:0007669"/>
    <property type="project" value="InterPro"/>
</dbReference>
<feature type="domain" description="EF-hand" evidence="2">
    <location>
        <begin position="77"/>
        <end position="112"/>
    </location>
</feature>
<evidence type="ECO:0000259" key="2">
    <source>
        <dbReference type="PROSITE" id="PS50222"/>
    </source>
</evidence>
<dbReference type="InterPro" id="IPR011992">
    <property type="entry name" value="EF-hand-dom_pair"/>
</dbReference>
<keyword evidence="1" id="KW-0106">Calcium</keyword>
<gene>
    <name evidence="3" type="ORF">IFM89_001968</name>
</gene>
<dbReference type="SMART" id="SM00054">
    <property type="entry name" value="EFh"/>
    <property type="match status" value="1"/>
</dbReference>
<protein>
    <recommendedName>
        <fullName evidence="2">EF-hand domain-containing protein</fullName>
    </recommendedName>
</protein>
<comment type="caution">
    <text evidence="3">The sequence shown here is derived from an EMBL/GenBank/DDBJ whole genome shotgun (WGS) entry which is preliminary data.</text>
</comment>
<accession>A0A835LLE7</accession>
<proteinExistence type="predicted"/>
<dbReference type="EMBL" id="JADFTS010000006">
    <property type="protein sequence ID" value="KAF9599933.1"/>
    <property type="molecule type" value="Genomic_DNA"/>
</dbReference>
<dbReference type="InterPro" id="IPR002048">
    <property type="entry name" value="EF_hand_dom"/>
</dbReference>
<dbReference type="Proteomes" id="UP000631114">
    <property type="component" value="Unassembled WGS sequence"/>
</dbReference>
<dbReference type="InterPro" id="IPR018247">
    <property type="entry name" value="EF_Hand_1_Ca_BS"/>
</dbReference>
<keyword evidence="4" id="KW-1185">Reference proteome</keyword>
<name>A0A835LLE7_9MAGN</name>
<evidence type="ECO:0000256" key="1">
    <source>
        <dbReference type="ARBA" id="ARBA00022837"/>
    </source>
</evidence>
<dbReference type="AlphaFoldDB" id="A0A835LLE7"/>
<evidence type="ECO:0000313" key="3">
    <source>
        <dbReference type="EMBL" id="KAF9599933.1"/>
    </source>
</evidence>
<dbReference type="PROSITE" id="PS00018">
    <property type="entry name" value="EF_HAND_1"/>
    <property type="match status" value="1"/>
</dbReference>
<evidence type="ECO:0000313" key="4">
    <source>
        <dbReference type="Proteomes" id="UP000631114"/>
    </source>
</evidence>